<dbReference type="Proteomes" id="UP000287651">
    <property type="component" value="Unassembled WGS sequence"/>
</dbReference>
<evidence type="ECO:0000313" key="1">
    <source>
        <dbReference type="EMBL" id="RRT49674.1"/>
    </source>
</evidence>
<comment type="caution">
    <text evidence="1">The sequence shown here is derived from an EMBL/GenBank/DDBJ whole genome shotgun (WGS) entry which is preliminary data.</text>
</comment>
<reference evidence="1 2" key="1">
    <citation type="journal article" date="2014" name="Agronomy (Basel)">
        <title>A Draft Genome Sequence for Ensete ventricosum, the Drought-Tolerant Tree Against Hunger.</title>
        <authorList>
            <person name="Harrison J."/>
            <person name="Moore K.A."/>
            <person name="Paszkiewicz K."/>
            <person name="Jones T."/>
            <person name="Grant M."/>
            <person name="Ambacheew D."/>
            <person name="Muzemil S."/>
            <person name="Studholme D.J."/>
        </authorList>
    </citation>
    <scope>NUCLEOTIDE SEQUENCE [LARGE SCALE GENOMIC DNA]</scope>
</reference>
<dbReference type="AlphaFoldDB" id="A0A426YD55"/>
<gene>
    <name evidence="1" type="ORF">B296_00045221</name>
</gene>
<dbReference type="EMBL" id="AMZH03013193">
    <property type="protein sequence ID" value="RRT49674.1"/>
    <property type="molecule type" value="Genomic_DNA"/>
</dbReference>
<name>A0A426YD55_ENSVE</name>
<organism evidence="1 2">
    <name type="scientific">Ensete ventricosum</name>
    <name type="common">Abyssinian banana</name>
    <name type="synonym">Musa ensete</name>
    <dbReference type="NCBI Taxonomy" id="4639"/>
    <lineage>
        <taxon>Eukaryota</taxon>
        <taxon>Viridiplantae</taxon>
        <taxon>Streptophyta</taxon>
        <taxon>Embryophyta</taxon>
        <taxon>Tracheophyta</taxon>
        <taxon>Spermatophyta</taxon>
        <taxon>Magnoliopsida</taxon>
        <taxon>Liliopsida</taxon>
        <taxon>Zingiberales</taxon>
        <taxon>Musaceae</taxon>
        <taxon>Ensete</taxon>
    </lineage>
</organism>
<proteinExistence type="predicted"/>
<evidence type="ECO:0000313" key="2">
    <source>
        <dbReference type="Proteomes" id="UP000287651"/>
    </source>
</evidence>
<protein>
    <submittedName>
        <fullName evidence="1">Uncharacterized protein</fullName>
    </submittedName>
</protein>
<accession>A0A426YD55</accession>
<sequence>MIALYGELDHHEWDHQRLGPWLLSDGDRKSSDAKGSDSVSVNHVRVEVMGTRSPSVIPSCTGVRSCTEQYLRQFSGSGSMGPMTTDTTSRVVDAISGLAYPDCRVAEVVVHMVPRLTRRG</sequence>